<keyword evidence="2" id="KW-1185">Reference proteome</keyword>
<dbReference type="Proteomes" id="UP000184300">
    <property type="component" value="Unassembled WGS sequence"/>
</dbReference>
<name>A0A1L9V4N3_ASPGL</name>
<gene>
    <name evidence="1" type="ORF">ASPGLDRAFT_1092793</name>
</gene>
<dbReference type="RefSeq" id="XP_022395592.1">
    <property type="nucleotide sequence ID" value="XM_022539550.1"/>
</dbReference>
<evidence type="ECO:0000313" key="1">
    <source>
        <dbReference type="EMBL" id="OJJ78894.1"/>
    </source>
</evidence>
<evidence type="ECO:0000313" key="2">
    <source>
        <dbReference type="Proteomes" id="UP000184300"/>
    </source>
</evidence>
<proteinExistence type="predicted"/>
<accession>A0A1L9V4N3</accession>
<dbReference type="VEuPathDB" id="FungiDB:ASPGLDRAFT_1092793"/>
<reference evidence="2" key="1">
    <citation type="journal article" date="2017" name="Genome Biol.">
        <title>Comparative genomics reveals high biological diversity and specific adaptations in the industrially and medically important fungal genus Aspergillus.</title>
        <authorList>
            <person name="de Vries R.P."/>
            <person name="Riley R."/>
            <person name="Wiebenga A."/>
            <person name="Aguilar-Osorio G."/>
            <person name="Amillis S."/>
            <person name="Uchima C.A."/>
            <person name="Anderluh G."/>
            <person name="Asadollahi M."/>
            <person name="Askin M."/>
            <person name="Barry K."/>
            <person name="Battaglia E."/>
            <person name="Bayram O."/>
            <person name="Benocci T."/>
            <person name="Braus-Stromeyer S.A."/>
            <person name="Caldana C."/>
            <person name="Canovas D."/>
            <person name="Cerqueira G.C."/>
            <person name="Chen F."/>
            <person name="Chen W."/>
            <person name="Choi C."/>
            <person name="Clum A."/>
            <person name="Dos Santos R.A."/>
            <person name="Damasio A.R."/>
            <person name="Diallinas G."/>
            <person name="Emri T."/>
            <person name="Fekete E."/>
            <person name="Flipphi M."/>
            <person name="Freyberg S."/>
            <person name="Gallo A."/>
            <person name="Gournas C."/>
            <person name="Habgood R."/>
            <person name="Hainaut M."/>
            <person name="Harispe M.L."/>
            <person name="Henrissat B."/>
            <person name="Hilden K.S."/>
            <person name="Hope R."/>
            <person name="Hossain A."/>
            <person name="Karabika E."/>
            <person name="Karaffa L."/>
            <person name="Karanyi Z."/>
            <person name="Krasevec N."/>
            <person name="Kuo A."/>
            <person name="Kusch H."/>
            <person name="LaButti K."/>
            <person name="Lagendijk E.L."/>
            <person name="Lapidus A."/>
            <person name="Levasseur A."/>
            <person name="Lindquist E."/>
            <person name="Lipzen A."/>
            <person name="Logrieco A.F."/>
            <person name="MacCabe A."/>
            <person name="Maekelae M.R."/>
            <person name="Malavazi I."/>
            <person name="Melin P."/>
            <person name="Meyer V."/>
            <person name="Mielnichuk N."/>
            <person name="Miskei M."/>
            <person name="Molnar A.P."/>
            <person name="Mule G."/>
            <person name="Ngan C.Y."/>
            <person name="Orejas M."/>
            <person name="Orosz E."/>
            <person name="Ouedraogo J.P."/>
            <person name="Overkamp K.M."/>
            <person name="Park H.-S."/>
            <person name="Perrone G."/>
            <person name="Piumi F."/>
            <person name="Punt P.J."/>
            <person name="Ram A.F."/>
            <person name="Ramon A."/>
            <person name="Rauscher S."/>
            <person name="Record E."/>
            <person name="Riano-Pachon D.M."/>
            <person name="Robert V."/>
            <person name="Roehrig J."/>
            <person name="Ruller R."/>
            <person name="Salamov A."/>
            <person name="Salih N.S."/>
            <person name="Samson R.A."/>
            <person name="Sandor E."/>
            <person name="Sanguinetti M."/>
            <person name="Schuetze T."/>
            <person name="Sepcic K."/>
            <person name="Shelest E."/>
            <person name="Sherlock G."/>
            <person name="Sophianopoulou V."/>
            <person name="Squina F.M."/>
            <person name="Sun H."/>
            <person name="Susca A."/>
            <person name="Todd R.B."/>
            <person name="Tsang A."/>
            <person name="Unkles S.E."/>
            <person name="van de Wiele N."/>
            <person name="van Rossen-Uffink D."/>
            <person name="Oliveira J.V."/>
            <person name="Vesth T.C."/>
            <person name="Visser J."/>
            <person name="Yu J.-H."/>
            <person name="Zhou M."/>
            <person name="Andersen M.R."/>
            <person name="Archer D.B."/>
            <person name="Baker S.E."/>
            <person name="Benoit I."/>
            <person name="Brakhage A.A."/>
            <person name="Braus G.H."/>
            <person name="Fischer R."/>
            <person name="Frisvad J.C."/>
            <person name="Goldman G.H."/>
            <person name="Houbraken J."/>
            <person name="Oakley B."/>
            <person name="Pocsi I."/>
            <person name="Scazzocchio C."/>
            <person name="Seiboth B."/>
            <person name="vanKuyk P.A."/>
            <person name="Wortman J."/>
            <person name="Dyer P.S."/>
            <person name="Grigoriev I.V."/>
        </authorList>
    </citation>
    <scope>NUCLEOTIDE SEQUENCE [LARGE SCALE GENOMIC DNA]</scope>
    <source>
        <strain evidence="2">CBS 516.65</strain>
    </source>
</reference>
<dbReference type="EMBL" id="KV878925">
    <property type="protein sequence ID" value="OJJ78894.1"/>
    <property type="molecule type" value="Genomic_DNA"/>
</dbReference>
<dbReference type="GeneID" id="34455811"/>
<protein>
    <submittedName>
        <fullName evidence="1">Uncharacterized protein</fullName>
    </submittedName>
</protein>
<sequence length="208" mass="23803">MQCTSHMQGIPRRRAPDALDRTRRRRAYFHYSPSFVSLTMYQSYMSKLVLHKCDTFDPMCKTIEYEKRSSCGTSKMIVPAIKVFGPVVPILRQIQTQPQIRPTLQARSWAEATLKTSYTNTRSWLKRDGLHTRYSLQTLHPSNLYHNILTRTKLTLTGGLSILFRALTPPSICSSSSSSPYLEAILCQSFTFYCCIGLVFLCLPFDLS</sequence>
<organism evidence="1 2">
    <name type="scientific">Aspergillus glaucus CBS 516.65</name>
    <dbReference type="NCBI Taxonomy" id="1160497"/>
    <lineage>
        <taxon>Eukaryota</taxon>
        <taxon>Fungi</taxon>
        <taxon>Dikarya</taxon>
        <taxon>Ascomycota</taxon>
        <taxon>Pezizomycotina</taxon>
        <taxon>Eurotiomycetes</taxon>
        <taxon>Eurotiomycetidae</taxon>
        <taxon>Eurotiales</taxon>
        <taxon>Aspergillaceae</taxon>
        <taxon>Aspergillus</taxon>
        <taxon>Aspergillus subgen. Aspergillus</taxon>
    </lineage>
</organism>
<dbReference type="AlphaFoldDB" id="A0A1L9V4N3"/>